<name>A0A8S1R4A6_9CILI</name>
<reference evidence="3" key="1">
    <citation type="submission" date="2021-01" db="EMBL/GenBank/DDBJ databases">
        <authorList>
            <consortium name="Genoscope - CEA"/>
            <person name="William W."/>
        </authorList>
    </citation>
    <scope>NUCLEOTIDE SEQUENCE</scope>
</reference>
<feature type="transmembrane region" description="Helical" evidence="2">
    <location>
        <begin position="122"/>
        <end position="140"/>
    </location>
</feature>
<dbReference type="EMBL" id="CAJJDN010000136">
    <property type="protein sequence ID" value="CAD8122177.1"/>
    <property type="molecule type" value="Genomic_DNA"/>
</dbReference>
<keyword evidence="2" id="KW-1133">Transmembrane helix</keyword>
<proteinExistence type="predicted"/>
<feature type="transmembrane region" description="Helical" evidence="2">
    <location>
        <begin position="167"/>
        <end position="192"/>
    </location>
</feature>
<evidence type="ECO:0000256" key="2">
    <source>
        <dbReference type="SAM" id="Phobius"/>
    </source>
</evidence>
<accession>A0A8S1R4A6</accession>
<gene>
    <name evidence="3" type="ORF">PSON_ATCC_30995.1.T1360166</name>
</gene>
<feature type="transmembrane region" description="Helical" evidence="2">
    <location>
        <begin position="21"/>
        <end position="41"/>
    </location>
</feature>
<dbReference type="OrthoDB" id="298532at2759"/>
<dbReference type="Proteomes" id="UP000692954">
    <property type="component" value="Unassembled WGS sequence"/>
</dbReference>
<organism evidence="3 4">
    <name type="scientific">Paramecium sonneborni</name>
    <dbReference type="NCBI Taxonomy" id="65129"/>
    <lineage>
        <taxon>Eukaryota</taxon>
        <taxon>Sar</taxon>
        <taxon>Alveolata</taxon>
        <taxon>Ciliophora</taxon>
        <taxon>Intramacronucleata</taxon>
        <taxon>Oligohymenophorea</taxon>
        <taxon>Peniculida</taxon>
        <taxon>Parameciidae</taxon>
        <taxon>Paramecium</taxon>
    </lineage>
</organism>
<comment type="caution">
    <text evidence="3">The sequence shown here is derived from an EMBL/GenBank/DDBJ whole genome shotgun (WGS) entry which is preliminary data.</text>
</comment>
<evidence type="ECO:0000313" key="3">
    <source>
        <dbReference type="EMBL" id="CAD8122177.1"/>
    </source>
</evidence>
<keyword evidence="4" id="KW-1185">Reference proteome</keyword>
<dbReference type="AlphaFoldDB" id="A0A8S1R4A6"/>
<evidence type="ECO:0000313" key="4">
    <source>
        <dbReference type="Proteomes" id="UP000692954"/>
    </source>
</evidence>
<feature type="region of interest" description="Disordered" evidence="1">
    <location>
        <begin position="228"/>
        <end position="247"/>
    </location>
</feature>
<evidence type="ECO:0000256" key="1">
    <source>
        <dbReference type="SAM" id="MobiDB-lite"/>
    </source>
</evidence>
<sequence>MLLCPPNLWHVENQKSISIKYIISQSAIIVLMTLQFIYLILTFNNINELNEENGVIDNQNCLQINGIDLNNLRIYNVLVFECYIPVLAYFILTLLCCQLCHVDKKLTGYRNRLIKQSFKLRLIIRISFELIIAIILILQFREVIYLNQSIIDVCYSNQLVFQFDAKLFYPCAINLIVFLFLVIVDNTCYFVIVCYTNNFYWGCYHDEELPIISIVETQSFSFAKNSVESSSEQQKSQDEHPSPYFGI</sequence>
<keyword evidence="2" id="KW-0472">Membrane</keyword>
<feature type="transmembrane region" description="Helical" evidence="2">
    <location>
        <begin position="83"/>
        <end position="102"/>
    </location>
</feature>
<keyword evidence="2" id="KW-0812">Transmembrane</keyword>
<evidence type="ECO:0008006" key="5">
    <source>
        <dbReference type="Google" id="ProtNLM"/>
    </source>
</evidence>
<protein>
    <recommendedName>
        <fullName evidence="5">Transmembrane protein</fullName>
    </recommendedName>
</protein>